<dbReference type="EMBL" id="JARKIB010000005">
    <property type="protein sequence ID" value="KAJ7779719.1"/>
    <property type="molecule type" value="Genomic_DNA"/>
</dbReference>
<organism evidence="4 5">
    <name type="scientific">Mycena metata</name>
    <dbReference type="NCBI Taxonomy" id="1033252"/>
    <lineage>
        <taxon>Eukaryota</taxon>
        <taxon>Fungi</taxon>
        <taxon>Dikarya</taxon>
        <taxon>Basidiomycota</taxon>
        <taxon>Agaricomycotina</taxon>
        <taxon>Agaricomycetes</taxon>
        <taxon>Agaricomycetidae</taxon>
        <taxon>Agaricales</taxon>
        <taxon>Marasmiineae</taxon>
        <taxon>Mycenaceae</taxon>
        <taxon>Mycena</taxon>
    </lineage>
</organism>
<evidence type="ECO:0000313" key="5">
    <source>
        <dbReference type="Proteomes" id="UP001215598"/>
    </source>
</evidence>
<reference evidence="4" key="1">
    <citation type="submission" date="2023-03" db="EMBL/GenBank/DDBJ databases">
        <title>Massive genome expansion in bonnet fungi (Mycena s.s.) driven by repeated elements and novel gene families across ecological guilds.</title>
        <authorList>
            <consortium name="Lawrence Berkeley National Laboratory"/>
            <person name="Harder C.B."/>
            <person name="Miyauchi S."/>
            <person name="Viragh M."/>
            <person name="Kuo A."/>
            <person name="Thoen E."/>
            <person name="Andreopoulos B."/>
            <person name="Lu D."/>
            <person name="Skrede I."/>
            <person name="Drula E."/>
            <person name="Henrissat B."/>
            <person name="Morin E."/>
            <person name="Kohler A."/>
            <person name="Barry K."/>
            <person name="LaButti K."/>
            <person name="Morin E."/>
            <person name="Salamov A."/>
            <person name="Lipzen A."/>
            <person name="Mereny Z."/>
            <person name="Hegedus B."/>
            <person name="Baldrian P."/>
            <person name="Stursova M."/>
            <person name="Weitz H."/>
            <person name="Taylor A."/>
            <person name="Grigoriev I.V."/>
            <person name="Nagy L.G."/>
            <person name="Martin F."/>
            <person name="Kauserud H."/>
        </authorList>
    </citation>
    <scope>NUCLEOTIDE SEQUENCE</scope>
    <source>
        <strain evidence="4">CBHHK182m</strain>
    </source>
</reference>
<keyword evidence="5" id="KW-1185">Reference proteome</keyword>
<name>A0AAD7K7B5_9AGAR</name>
<feature type="chain" id="PRO_5042190952" evidence="3">
    <location>
        <begin position="21"/>
        <end position="251"/>
    </location>
</feature>
<evidence type="ECO:0000313" key="4">
    <source>
        <dbReference type="EMBL" id="KAJ7779719.1"/>
    </source>
</evidence>
<comment type="similarity">
    <text evidence="1">Belongs to the ice-binding protein family.</text>
</comment>
<evidence type="ECO:0000256" key="3">
    <source>
        <dbReference type="SAM" id="SignalP"/>
    </source>
</evidence>
<comment type="caution">
    <text evidence="4">The sequence shown here is derived from an EMBL/GenBank/DDBJ whole genome shotgun (WGS) entry which is preliminary data.</text>
</comment>
<dbReference type="AlphaFoldDB" id="A0AAD7K7B5"/>
<sequence>MISSLSNICFVIALSTSVAALGPAPVNLRTAVCENYAILAKSGVSVVQPCVITGPVGVSPIAATGLTGFSLTLDPSGQFSTSAQVTGHLFAASYSAPTPAKLTTAISDMSTAFTDATGRVNPNFINLANGAICNLILLPGLYKWTTGVTMGCDITFSGSSTDSESSNLISWILQVPGTLSVAGGTKMFLAGGALASNIFWAVTGAVVVGAGAHTEGVILGKTSCAYQIGASAHGCLLCQTSVALQRATIHN</sequence>
<gene>
    <name evidence="4" type="ORF">B0H16DRAFT_1710972</name>
</gene>
<dbReference type="InterPro" id="IPR021884">
    <property type="entry name" value="Ice-bd_prot"/>
</dbReference>
<accession>A0AAD7K7B5</accession>
<evidence type="ECO:0000256" key="2">
    <source>
        <dbReference type="ARBA" id="ARBA00022729"/>
    </source>
</evidence>
<protein>
    <submittedName>
        <fullName evidence="4">Antifreeze protein</fullName>
    </submittedName>
</protein>
<dbReference type="Proteomes" id="UP001215598">
    <property type="component" value="Unassembled WGS sequence"/>
</dbReference>
<keyword evidence="2 3" id="KW-0732">Signal</keyword>
<dbReference type="Pfam" id="PF11999">
    <property type="entry name" value="Ice_binding"/>
    <property type="match status" value="1"/>
</dbReference>
<evidence type="ECO:0000256" key="1">
    <source>
        <dbReference type="ARBA" id="ARBA00005445"/>
    </source>
</evidence>
<feature type="signal peptide" evidence="3">
    <location>
        <begin position="1"/>
        <end position="20"/>
    </location>
</feature>
<proteinExistence type="inferred from homology"/>